<dbReference type="EMBL" id="CP032157">
    <property type="protein sequence ID" value="AXY73926.1"/>
    <property type="molecule type" value="Genomic_DNA"/>
</dbReference>
<dbReference type="Pfam" id="PF01637">
    <property type="entry name" value="ATPase_2"/>
    <property type="match status" value="1"/>
</dbReference>
<keyword evidence="3" id="KW-1185">Reference proteome</keyword>
<dbReference type="InterPro" id="IPR011579">
    <property type="entry name" value="ATPase_dom"/>
</dbReference>
<dbReference type="SUPFAM" id="SSF52540">
    <property type="entry name" value="P-loop containing nucleoside triphosphate hydrolases"/>
    <property type="match status" value="1"/>
</dbReference>
<dbReference type="InterPro" id="IPR027417">
    <property type="entry name" value="P-loop_NTPase"/>
</dbReference>
<evidence type="ECO:0000313" key="2">
    <source>
        <dbReference type="EMBL" id="AXY73926.1"/>
    </source>
</evidence>
<dbReference type="AlphaFoldDB" id="A0A3B7MLT2"/>
<feature type="domain" description="ATPase" evidence="1">
    <location>
        <begin position="8"/>
        <end position="216"/>
    </location>
</feature>
<dbReference type="InterPro" id="IPR036390">
    <property type="entry name" value="WH_DNA-bd_sf"/>
</dbReference>
<dbReference type="Gene3D" id="3.40.50.300">
    <property type="entry name" value="P-loop containing nucleotide triphosphate hydrolases"/>
    <property type="match status" value="1"/>
</dbReference>
<proteinExistence type="predicted"/>
<dbReference type="PANTHER" id="PTHR34704">
    <property type="entry name" value="ATPASE"/>
    <property type="match status" value="1"/>
</dbReference>
<evidence type="ECO:0000313" key="3">
    <source>
        <dbReference type="Proteomes" id="UP000263900"/>
    </source>
</evidence>
<reference evidence="2 3" key="1">
    <citation type="submission" date="2018-09" db="EMBL/GenBank/DDBJ databases">
        <title>Genome sequencing of strain 6GH32-13.</title>
        <authorList>
            <person name="Weon H.-Y."/>
            <person name="Heo J."/>
            <person name="Kwon S.-W."/>
        </authorList>
    </citation>
    <scope>NUCLEOTIDE SEQUENCE [LARGE SCALE GENOMIC DNA]</scope>
    <source>
        <strain evidence="2 3">5GH32-13</strain>
    </source>
</reference>
<dbReference type="PANTHER" id="PTHR34704:SF1">
    <property type="entry name" value="ATPASE"/>
    <property type="match status" value="1"/>
</dbReference>
<dbReference type="GO" id="GO:0005524">
    <property type="term" value="F:ATP binding"/>
    <property type="evidence" value="ECO:0007669"/>
    <property type="project" value="UniProtKB-KW"/>
</dbReference>
<organism evidence="2 3">
    <name type="scientific">Paraflavitalea soli</name>
    <dbReference type="NCBI Taxonomy" id="2315862"/>
    <lineage>
        <taxon>Bacteria</taxon>
        <taxon>Pseudomonadati</taxon>
        <taxon>Bacteroidota</taxon>
        <taxon>Chitinophagia</taxon>
        <taxon>Chitinophagales</taxon>
        <taxon>Chitinophagaceae</taxon>
        <taxon>Paraflavitalea</taxon>
    </lineage>
</organism>
<dbReference type="RefSeq" id="WP_119049813.1">
    <property type="nucleotide sequence ID" value="NZ_CP032157.1"/>
</dbReference>
<dbReference type="OrthoDB" id="9813134at2"/>
<dbReference type="SUPFAM" id="SSF46785">
    <property type="entry name" value="Winged helix' DNA-binding domain"/>
    <property type="match status" value="1"/>
</dbReference>
<keyword evidence="2" id="KW-0547">Nucleotide-binding</keyword>
<evidence type="ECO:0000259" key="1">
    <source>
        <dbReference type="Pfam" id="PF01637"/>
    </source>
</evidence>
<sequence>MADNKIVGRKEEQKILQSRLNTPEAELIALYGRRRVGKTYLIRTYYKEFIAFEFTGAQQASYKSQLENFRLALQSATKSNMPLANPATWLEAFSMLTTYMLNLPADKPAVFFFDEFPWIETPRSGFLKVFDHWWNTQASRLSHVKVVICGSAASWMIDKILNDKGGLHNRVTQTIRLMPFNLGETEAYLQSRGVVLEKYGLLQLYMAMGGIPHYLRNINAGESPAQIIDRLFFTKDGLLKNEFKNLYAALFTNAEQHEQVIRILAIKPGGLTRNEIIKACGFTTGGSTSNILNELQESGFITAYIPFQKNKNESIYKLSDEYSLFYLKFVEHSRDAGAGAWLRQYSTSAYTIWSGSAFETVCLKHELQIRRALGIEGVLTNACTWRHKAGKGKHGAQIDLLLDRQDHCINICEMKFSNALFVIEKKYAQELDRKIEVFRGETKTRSNLFLTMVTTYGTKVNEHYLGRVQAEVKMEDLFG</sequence>
<gene>
    <name evidence="2" type="ORF">D3H65_08000</name>
</gene>
<accession>A0A3B7MLT2</accession>
<keyword evidence="2" id="KW-0067">ATP-binding</keyword>
<dbReference type="KEGG" id="pseg:D3H65_08000"/>
<protein>
    <submittedName>
        <fullName evidence="2">ATP-binding protein</fullName>
    </submittedName>
</protein>
<dbReference type="Proteomes" id="UP000263900">
    <property type="component" value="Chromosome"/>
</dbReference>
<name>A0A3B7MLT2_9BACT</name>